<evidence type="ECO:0000256" key="1">
    <source>
        <dbReference type="SAM" id="MobiDB-lite"/>
    </source>
</evidence>
<dbReference type="Proteomes" id="UP000256328">
    <property type="component" value="Unassembled WGS sequence"/>
</dbReference>
<evidence type="ECO:0008006" key="4">
    <source>
        <dbReference type="Google" id="ProtNLM"/>
    </source>
</evidence>
<accession>A0A3D8QYG9</accession>
<dbReference type="OrthoDB" id="4779541at2759"/>
<evidence type="ECO:0000313" key="2">
    <source>
        <dbReference type="EMBL" id="RDW66721.1"/>
    </source>
</evidence>
<keyword evidence="3" id="KW-1185">Reference proteome</keyword>
<feature type="compositionally biased region" description="Basic and acidic residues" evidence="1">
    <location>
        <begin position="73"/>
        <end position="84"/>
    </location>
</feature>
<evidence type="ECO:0000313" key="3">
    <source>
        <dbReference type="Proteomes" id="UP000256328"/>
    </source>
</evidence>
<sequence length="84" mass="8714">MSSTSTTGDKFKEGASGLKGLAAAVHGVGEEIRGTVNSSIDRAADEPTGVVKNDAIAKQGRQETETGSFSEATKVREGVHPKRL</sequence>
<protein>
    <recommendedName>
        <fullName evidence="4">CsbD-like domain-containing protein</fullName>
    </recommendedName>
</protein>
<dbReference type="AlphaFoldDB" id="A0A3D8QYG9"/>
<proteinExistence type="predicted"/>
<gene>
    <name evidence="2" type="ORF">BP5796_09470</name>
</gene>
<feature type="region of interest" description="Disordered" evidence="1">
    <location>
        <begin position="38"/>
        <end position="84"/>
    </location>
</feature>
<dbReference type="EMBL" id="PDLN01000014">
    <property type="protein sequence ID" value="RDW66721.1"/>
    <property type="molecule type" value="Genomic_DNA"/>
</dbReference>
<organism evidence="2 3">
    <name type="scientific">Coleophoma crateriformis</name>
    <dbReference type="NCBI Taxonomy" id="565419"/>
    <lineage>
        <taxon>Eukaryota</taxon>
        <taxon>Fungi</taxon>
        <taxon>Dikarya</taxon>
        <taxon>Ascomycota</taxon>
        <taxon>Pezizomycotina</taxon>
        <taxon>Leotiomycetes</taxon>
        <taxon>Helotiales</taxon>
        <taxon>Dermateaceae</taxon>
        <taxon>Coleophoma</taxon>
    </lineage>
</organism>
<comment type="caution">
    <text evidence="2">The sequence shown here is derived from an EMBL/GenBank/DDBJ whole genome shotgun (WGS) entry which is preliminary data.</text>
</comment>
<reference evidence="2 3" key="1">
    <citation type="journal article" date="2018" name="IMA Fungus">
        <title>IMA Genome-F 9: Draft genome sequence of Annulohypoxylon stygium, Aspergillus mulundensis, Berkeleyomyces basicola (syn. Thielaviopsis basicola), Ceratocystis smalleyi, two Cercospora beticola strains, Coleophoma cylindrospora, Fusarium fracticaudum, Phialophora cf. hyalina, and Morchella septimelata.</title>
        <authorList>
            <person name="Wingfield B.D."/>
            <person name="Bills G.F."/>
            <person name="Dong Y."/>
            <person name="Huang W."/>
            <person name="Nel W.J."/>
            <person name="Swalarsk-Parry B.S."/>
            <person name="Vaghefi N."/>
            <person name="Wilken P.M."/>
            <person name="An Z."/>
            <person name="de Beer Z.W."/>
            <person name="De Vos L."/>
            <person name="Chen L."/>
            <person name="Duong T.A."/>
            <person name="Gao Y."/>
            <person name="Hammerbacher A."/>
            <person name="Kikkert J.R."/>
            <person name="Li Y."/>
            <person name="Li H."/>
            <person name="Li K."/>
            <person name="Li Q."/>
            <person name="Liu X."/>
            <person name="Ma X."/>
            <person name="Naidoo K."/>
            <person name="Pethybridge S.J."/>
            <person name="Sun J."/>
            <person name="Steenkamp E.T."/>
            <person name="van der Nest M.A."/>
            <person name="van Wyk S."/>
            <person name="Wingfield M.J."/>
            <person name="Xiong C."/>
            <person name="Yue Q."/>
            <person name="Zhang X."/>
        </authorList>
    </citation>
    <scope>NUCLEOTIDE SEQUENCE [LARGE SCALE GENOMIC DNA]</scope>
    <source>
        <strain evidence="2 3">BP5796</strain>
    </source>
</reference>
<name>A0A3D8QYG9_9HELO</name>